<organism evidence="1 2">
    <name type="scientific">Dermacentor silvarum</name>
    <name type="common">Tick</name>
    <dbReference type="NCBI Taxonomy" id="543639"/>
    <lineage>
        <taxon>Eukaryota</taxon>
        <taxon>Metazoa</taxon>
        <taxon>Ecdysozoa</taxon>
        <taxon>Arthropoda</taxon>
        <taxon>Chelicerata</taxon>
        <taxon>Arachnida</taxon>
        <taxon>Acari</taxon>
        <taxon>Parasitiformes</taxon>
        <taxon>Ixodida</taxon>
        <taxon>Ixodoidea</taxon>
        <taxon>Ixodidae</taxon>
        <taxon>Rhipicephalinae</taxon>
        <taxon>Dermacentor</taxon>
    </lineage>
</organism>
<protein>
    <submittedName>
        <fullName evidence="1">Uncharacterized protein</fullName>
    </submittedName>
</protein>
<dbReference type="Proteomes" id="UP000821865">
    <property type="component" value="Chromosome 7"/>
</dbReference>
<keyword evidence="2" id="KW-1185">Reference proteome</keyword>
<sequence length="300" mass="33637">MASQKARLQNTAAGRAILHRTGTATELRALDGQRSLPPEVRSKITANPIPKHMSHELHEGRRKARINRQRRQFKSDPYVQYVDVAAYLAGGLFAVAAVNGRDNSLTLAASVRAETPAAAENIAAALVIKQHDREEFGRVADSIGETGGRPLDVSNYVMPCAFNNIVSFFYGRQLTHDDPTRRELHRVMKRVSLAMYSGPFHQFLPWKLRKLLSYLPFTRNHRIAESLAQLEAVSEKQVGEAQEANLGDECKDFIRGYMKKIEESAGESNALFTAKLQIKPHECRLLQQQVDVHNKVLPAF</sequence>
<reference evidence="1" key="1">
    <citation type="submission" date="2020-05" db="EMBL/GenBank/DDBJ databases">
        <title>Large-scale comparative analyses of tick genomes elucidate their genetic diversity and vector capacities.</title>
        <authorList>
            <person name="Jia N."/>
            <person name="Wang J."/>
            <person name="Shi W."/>
            <person name="Du L."/>
            <person name="Sun Y."/>
            <person name="Zhan W."/>
            <person name="Jiang J."/>
            <person name="Wang Q."/>
            <person name="Zhang B."/>
            <person name="Ji P."/>
            <person name="Sakyi L.B."/>
            <person name="Cui X."/>
            <person name="Yuan T."/>
            <person name="Jiang B."/>
            <person name="Yang W."/>
            <person name="Lam T.T.-Y."/>
            <person name="Chang Q."/>
            <person name="Ding S."/>
            <person name="Wang X."/>
            <person name="Zhu J."/>
            <person name="Ruan X."/>
            <person name="Zhao L."/>
            <person name="Wei J."/>
            <person name="Que T."/>
            <person name="Du C."/>
            <person name="Cheng J."/>
            <person name="Dai P."/>
            <person name="Han X."/>
            <person name="Huang E."/>
            <person name="Gao Y."/>
            <person name="Liu J."/>
            <person name="Shao H."/>
            <person name="Ye R."/>
            <person name="Li L."/>
            <person name="Wei W."/>
            <person name="Wang X."/>
            <person name="Wang C."/>
            <person name="Yang T."/>
            <person name="Huo Q."/>
            <person name="Li W."/>
            <person name="Guo W."/>
            <person name="Chen H."/>
            <person name="Zhou L."/>
            <person name="Ni X."/>
            <person name="Tian J."/>
            <person name="Zhou Y."/>
            <person name="Sheng Y."/>
            <person name="Liu T."/>
            <person name="Pan Y."/>
            <person name="Xia L."/>
            <person name="Li J."/>
            <person name="Zhao F."/>
            <person name="Cao W."/>
        </authorList>
    </citation>
    <scope>NUCLEOTIDE SEQUENCE</scope>
    <source>
        <strain evidence="1">Dsil-2018</strain>
    </source>
</reference>
<accession>A0ACB8CDP7</accession>
<comment type="caution">
    <text evidence="1">The sequence shown here is derived from an EMBL/GenBank/DDBJ whole genome shotgun (WGS) entry which is preliminary data.</text>
</comment>
<evidence type="ECO:0000313" key="1">
    <source>
        <dbReference type="EMBL" id="KAH7940801.1"/>
    </source>
</evidence>
<proteinExistence type="predicted"/>
<dbReference type="EMBL" id="CM023476">
    <property type="protein sequence ID" value="KAH7940801.1"/>
    <property type="molecule type" value="Genomic_DNA"/>
</dbReference>
<gene>
    <name evidence="1" type="ORF">HPB49_005984</name>
</gene>
<name>A0ACB8CDP7_DERSI</name>
<evidence type="ECO:0000313" key="2">
    <source>
        <dbReference type="Proteomes" id="UP000821865"/>
    </source>
</evidence>